<evidence type="ECO:0000313" key="2">
    <source>
        <dbReference type="EMBL" id="VDL68418.1"/>
    </source>
</evidence>
<evidence type="ECO:0000313" key="4">
    <source>
        <dbReference type="WBParaSite" id="NBR_0000482901-mRNA-1"/>
    </source>
</evidence>
<keyword evidence="1" id="KW-0732">Signal</keyword>
<dbReference type="AlphaFoldDB" id="A0A0N4XQM7"/>
<evidence type="ECO:0000313" key="3">
    <source>
        <dbReference type="Proteomes" id="UP000271162"/>
    </source>
</evidence>
<reference evidence="4" key="1">
    <citation type="submission" date="2017-02" db="UniProtKB">
        <authorList>
            <consortium name="WormBaseParasite"/>
        </authorList>
    </citation>
    <scope>IDENTIFICATION</scope>
</reference>
<organism evidence="4">
    <name type="scientific">Nippostrongylus brasiliensis</name>
    <name type="common">Rat hookworm</name>
    <dbReference type="NCBI Taxonomy" id="27835"/>
    <lineage>
        <taxon>Eukaryota</taxon>
        <taxon>Metazoa</taxon>
        <taxon>Ecdysozoa</taxon>
        <taxon>Nematoda</taxon>
        <taxon>Chromadorea</taxon>
        <taxon>Rhabditida</taxon>
        <taxon>Rhabditina</taxon>
        <taxon>Rhabditomorpha</taxon>
        <taxon>Strongyloidea</taxon>
        <taxon>Heligmosomidae</taxon>
        <taxon>Nippostrongylus</taxon>
    </lineage>
</organism>
<reference evidence="2 3" key="2">
    <citation type="submission" date="2018-11" db="EMBL/GenBank/DDBJ databases">
        <authorList>
            <consortium name="Pathogen Informatics"/>
        </authorList>
    </citation>
    <scope>NUCLEOTIDE SEQUENCE [LARGE SCALE GENOMIC DNA]</scope>
</reference>
<dbReference type="WBParaSite" id="NBR_0000482901-mRNA-1">
    <property type="protein sequence ID" value="NBR_0000482901-mRNA-1"/>
    <property type="gene ID" value="NBR_0000482901"/>
</dbReference>
<dbReference type="Proteomes" id="UP000271162">
    <property type="component" value="Unassembled WGS sequence"/>
</dbReference>
<evidence type="ECO:0000256" key="1">
    <source>
        <dbReference type="SAM" id="SignalP"/>
    </source>
</evidence>
<keyword evidence="3" id="KW-1185">Reference proteome</keyword>
<sequence>MKILILLISSLGDLHASYKTVCTPSAFGIELHIACGIGEDGRFHHLPGLAAMWMREQRIIKLSAAANRLSKPCKTPPNGVVPENVSCIGLPSLEDAVLFREAVDTIIQSGFKRILSYEEMHRESLCK</sequence>
<gene>
    <name evidence="2" type="ORF">NBR_LOCUS4829</name>
</gene>
<feature type="signal peptide" evidence="1">
    <location>
        <begin position="1"/>
        <end position="16"/>
    </location>
</feature>
<name>A0A0N4XQM7_NIPBR</name>
<dbReference type="EMBL" id="UYSL01009925">
    <property type="protein sequence ID" value="VDL68418.1"/>
    <property type="molecule type" value="Genomic_DNA"/>
</dbReference>
<feature type="chain" id="PRO_5043124728" evidence="1">
    <location>
        <begin position="17"/>
        <end position="127"/>
    </location>
</feature>
<accession>A0A0N4XQM7</accession>
<protein>
    <submittedName>
        <fullName evidence="4">Dus domain-containing protein</fullName>
    </submittedName>
</protein>
<proteinExistence type="predicted"/>